<dbReference type="PROSITE" id="PS51225">
    <property type="entry name" value="MARVEL"/>
    <property type="match status" value="1"/>
</dbReference>
<evidence type="ECO:0000256" key="5">
    <source>
        <dbReference type="ARBA" id="ARBA00023136"/>
    </source>
</evidence>
<evidence type="ECO:0000256" key="2">
    <source>
        <dbReference type="ARBA" id="ARBA00010252"/>
    </source>
</evidence>
<dbReference type="InterPro" id="IPR008253">
    <property type="entry name" value="Marvel"/>
</dbReference>
<dbReference type="GO" id="GO:0030672">
    <property type="term" value="C:synaptic vesicle membrane"/>
    <property type="evidence" value="ECO:0007669"/>
    <property type="project" value="TreeGrafter"/>
</dbReference>
<evidence type="ECO:0000259" key="8">
    <source>
        <dbReference type="PROSITE" id="PS51225"/>
    </source>
</evidence>
<dbReference type="InterPro" id="IPR016579">
    <property type="entry name" value="Synaptogyrin"/>
</dbReference>
<proteinExistence type="inferred from homology"/>
<keyword evidence="3 6" id="KW-0812">Transmembrane</keyword>
<dbReference type="PANTHER" id="PTHR10838:SF33">
    <property type="entry name" value="SYNAPTOGYRIN"/>
    <property type="match status" value="1"/>
</dbReference>
<evidence type="ECO:0000256" key="7">
    <source>
        <dbReference type="SAM" id="Phobius"/>
    </source>
</evidence>
<reference evidence="9" key="1">
    <citation type="submission" date="2025-08" db="UniProtKB">
        <authorList>
            <consortium name="Ensembl"/>
        </authorList>
    </citation>
    <scope>IDENTIFICATION</scope>
</reference>
<dbReference type="Proteomes" id="UP000694523">
    <property type="component" value="Unplaced"/>
</dbReference>
<comment type="similarity">
    <text evidence="2">Belongs to the synaptogyrin family.</text>
</comment>
<dbReference type="Pfam" id="PF01284">
    <property type="entry name" value="MARVEL"/>
    <property type="match status" value="1"/>
</dbReference>
<evidence type="ECO:0000256" key="4">
    <source>
        <dbReference type="ARBA" id="ARBA00022989"/>
    </source>
</evidence>
<accession>A0A8C6T9R2</accession>
<name>A0A8C6T9R2_9GOBI</name>
<feature type="domain" description="MARVEL" evidence="8">
    <location>
        <begin position="24"/>
        <end position="158"/>
    </location>
</feature>
<feature type="transmembrane region" description="Helical" evidence="7">
    <location>
        <begin position="58"/>
        <end position="80"/>
    </location>
</feature>
<keyword evidence="10" id="KW-1185">Reference proteome</keyword>
<organism evidence="9 10">
    <name type="scientific">Neogobius melanostomus</name>
    <name type="common">round goby</name>
    <dbReference type="NCBI Taxonomy" id="47308"/>
    <lineage>
        <taxon>Eukaryota</taxon>
        <taxon>Metazoa</taxon>
        <taxon>Chordata</taxon>
        <taxon>Craniata</taxon>
        <taxon>Vertebrata</taxon>
        <taxon>Euteleostomi</taxon>
        <taxon>Actinopterygii</taxon>
        <taxon>Neopterygii</taxon>
        <taxon>Teleostei</taxon>
        <taxon>Neoteleostei</taxon>
        <taxon>Acanthomorphata</taxon>
        <taxon>Gobiaria</taxon>
        <taxon>Gobiiformes</taxon>
        <taxon>Gobioidei</taxon>
        <taxon>Gobiidae</taxon>
        <taxon>Benthophilinae</taxon>
        <taxon>Neogobiini</taxon>
        <taxon>Neogobius</taxon>
    </lineage>
</organism>
<dbReference type="GO" id="GO:0031594">
    <property type="term" value="C:neuromuscular junction"/>
    <property type="evidence" value="ECO:0007669"/>
    <property type="project" value="TreeGrafter"/>
</dbReference>
<evidence type="ECO:0000313" key="10">
    <source>
        <dbReference type="Proteomes" id="UP000694523"/>
    </source>
</evidence>
<reference evidence="9" key="2">
    <citation type="submission" date="2025-09" db="UniProtKB">
        <authorList>
            <consortium name="Ensembl"/>
        </authorList>
    </citation>
    <scope>IDENTIFICATION</scope>
</reference>
<feature type="transmembrane region" description="Helical" evidence="7">
    <location>
        <begin position="92"/>
        <end position="119"/>
    </location>
</feature>
<evidence type="ECO:0000256" key="6">
    <source>
        <dbReference type="PROSITE-ProRule" id="PRU00581"/>
    </source>
</evidence>
<sequence length="183" mass="20271">MEEKGDTTAYGVSLAGGGFDLNKFIRQPQTIVRALSLVSACVIQAKCMFNQNDSACHFSVAIGVLAFLACGVFTVLNIYLPFNSSAVERKYIVMGELAFSGLWTFLWFVCFCLLASEWARTHVIIGIPMEAAQATIAFSFFSIATWVSASSVQSRHVMLNRFSEFEEVSRSEKCRACLISHQH</sequence>
<dbReference type="AlphaFoldDB" id="A0A8C6T9R2"/>
<evidence type="ECO:0000256" key="1">
    <source>
        <dbReference type="ARBA" id="ARBA00004141"/>
    </source>
</evidence>
<dbReference type="PANTHER" id="PTHR10838">
    <property type="entry name" value="SYNAPTOGYRIN"/>
    <property type="match status" value="1"/>
</dbReference>
<keyword evidence="5 6" id="KW-0472">Membrane</keyword>
<dbReference type="Ensembl" id="ENSNMLT00000019481.1">
    <property type="protein sequence ID" value="ENSNMLP00000017317.1"/>
    <property type="gene ID" value="ENSNMLG00000011461.1"/>
</dbReference>
<feature type="transmembrane region" description="Helical" evidence="7">
    <location>
        <begin position="131"/>
        <end position="152"/>
    </location>
</feature>
<evidence type="ECO:0000313" key="9">
    <source>
        <dbReference type="Ensembl" id="ENSNMLP00000017317.1"/>
    </source>
</evidence>
<keyword evidence="4 7" id="KW-1133">Transmembrane helix</keyword>
<evidence type="ECO:0000256" key="3">
    <source>
        <dbReference type="ARBA" id="ARBA00022692"/>
    </source>
</evidence>
<comment type="subcellular location">
    <subcellularLocation>
        <location evidence="1">Membrane</location>
        <topology evidence="1">Multi-pass membrane protein</topology>
    </subcellularLocation>
</comment>
<protein>
    <submittedName>
        <fullName evidence="9">Synaptogyrin 2b</fullName>
    </submittedName>
</protein>